<feature type="compositionally biased region" description="Gly residues" evidence="1">
    <location>
        <begin position="109"/>
        <end position="119"/>
    </location>
</feature>
<sequence>MQVTRKRAKGKTEAKGLGWRHAQQRSRLIRKHHDGDTCWWCGQPMWRDPHQNWDNKPLAADHIQPRAQGGRLAERLLHFTCNSQRQDGKNDHQRPALTQAPPPAHAEAPGGGGLRFAWT</sequence>
<protein>
    <submittedName>
        <fullName evidence="2">HNH endonuclease</fullName>
    </submittedName>
</protein>
<accession>A0A8S5LF26</accession>
<proteinExistence type="predicted"/>
<reference evidence="2" key="1">
    <citation type="journal article" date="2021" name="Proc. Natl. Acad. Sci. U.S.A.">
        <title>A Catalog of Tens of Thousands of Viruses from Human Metagenomes Reveals Hidden Associations with Chronic Diseases.</title>
        <authorList>
            <person name="Tisza M.J."/>
            <person name="Buck C.B."/>
        </authorList>
    </citation>
    <scope>NUCLEOTIDE SEQUENCE</scope>
    <source>
        <strain evidence="2">Ct3CA7</strain>
    </source>
</reference>
<name>A0A8S5LF26_9CAUD</name>
<feature type="region of interest" description="Disordered" evidence="1">
    <location>
        <begin position="83"/>
        <end position="119"/>
    </location>
</feature>
<dbReference type="EMBL" id="BK014704">
    <property type="protein sequence ID" value="DAD68542.1"/>
    <property type="molecule type" value="Genomic_DNA"/>
</dbReference>
<dbReference type="GO" id="GO:0004519">
    <property type="term" value="F:endonuclease activity"/>
    <property type="evidence" value="ECO:0007669"/>
    <property type="project" value="UniProtKB-KW"/>
</dbReference>
<evidence type="ECO:0000313" key="2">
    <source>
        <dbReference type="EMBL" id="DAD68542.1"/>
    </source>
</evidence>
<dbReference type="Gene3D" id="1.10.30.50">
    <property type="match status" value="1"/>
</dbReference>
<keyword evidence="2" id="KW-0378">Hydrolase</keyword>
<keyword evidence="2" id="KW-0540">Nuclease</keyword>
<organism evidence="2">
    <name type="scientific">Siphoviridae sp. ct3CA7</name>
    <dbReference type="NCBI Taxonomy" id="2823561"/>
    <lineage>
        <taxon>Viruses</taxon>
        <taxon>Duplodnaviria</taxon>
        <taxon>Heunggongvirae</taxon>
        <taxon>Uroviricota</taxon>
        <taxon>Caudoviricetes</taxon>
    </lineage>
</organism>
<evidence type="ECO:0000256" key="1">
    <source>
        <dbReference type="SAM" id="MobiDB-lite"/>
    </source>
</evidence>
<feature type="region of interest" description="Disordered" evidence="1">
    <location>
        <begin position="1"/>
        <end position="28"/>
    </location>
</feature>
<keyword evidence="2" id="KW-0255">Endonuclease</keyword>